<dbReference type="SUPFAM" id="SSF52047">
    <property type="entry name" value="RNI-like"/>
    <property type="match status" value="1"/>
</dbReference>
<dbReference type="EMBL" id="CAVNYO010000478">
    <property type="protein sequence ID" value="CAK5284372.1"/>
    <property type="molecule type" value="Genomic_DNA"/>
</dbReference>
<evidence type="ECO:0008006" key="4">
    <source>
        <dbReference type="Google" id="ProtNLM"/>
    </source>
</evidence>
<proteinExistence type="predicted"/>
<reference evidence="2" key="1">
    <citation type="submission" date="2023-11" db="EMBL/GenBank/DDBJ databases">
        <authorList>
            <person name="De Vega J J."/>
            <person name="De Vega J J."/>
        </authorList>
    </citation>
    <scope>NUCLEOTIDE SEQUENCE</scope>
</reference>
<gene>
    <name evidence="1" type="ORF">MYCIT1_LOCUS14422</name>
    <name evidence="2" type="ORF">MYCIT1_LOCUS37565</name>
</gene>
<protein>
    <recommendedName>
        <fullName evidence="4">F-box domain-containing protein</fullName>
    </recommendedName>
</protein>
<accession>A0AAD2I1C2</accession>
<dbReference type="InterPro" id="IPR032675">
    <property type="entry name" value="LRR_dom_sf"/>
</dbReference>
<name>A0AAD2I1C2_9AGAR</name>
<keyword evidence="3" id="KW-1185">Reference proteome</keyword>
<dbReference type="Proteomes" id="UP001295794">
    <property type="component" value="Unassembled WGS sequence"/>
</dbReference>
<comment type="caution">
    <text evidence="2">The sequence shown here is derived from an EMBL/GenBank/DDBJ whole genome shotgun (WGS) entry which is preliminary data.</text>
</comment>
<dbReference type="Gene3D" id="3.80.10.10">
    <property type="entry name" value="Ribonuclease Inhibitor"/>
    <property type="match status" value="1"/>
</dbReference>
<sequence length="530" mass="60682">MKFDGSITSDSPFCDIIRQDRLPTTIERKMIRDYITEKKASLSELNARVPRRNRATGRKLSRQLRAELDHTRRVIRFHLAIISPWRWLPVEMMSEIFAFTLSPRENDEHDEWNDDRASTLLLCKICRRWRQIAVSTPALWSVLNLDLRGIEKRPPEWALEWLQRSQSYPAYLQLFWDNTTRMDVLSCAISAFCAHAHHAASLWLDGLPIDDIELVTDIYPRPIFPASTPRAPLLSMLYADLPAGSNWEWVYLACRAAPLLSDLTVTHFAKDFCPVPNLTRLHFVEPVSMGNVLYILEATPGLEDLCVDIDGPSVPRGPIIRMESLARLEVTSNDLLGLFFEHVEMPRLEDVCIYQLTVWPRSEVASFLTRSSCNLKVLDFHNAEVSQDDVIEFLKHKACVSLKALTVADCIPPADYLLQYLTPDRKTTQKFEQWPNPRLEAIELSNILTHDGCLSEMVASRLPPHFDDRLPLPEGVDHLRSIQFSFVDGVNSPDAHVADWQSLQQLEKLHPTLELIWPEQDPISLAIIPA</sequence>
<dbReference type="AlphaFoldDB" id="A0AAD2I1C2"/>
<evidence type="ECO:0000313" key="1">
    <source>
        <dbReference type="EMBL" id="CAK5270208.1"/>
    </source>
</evidence>
<evidence type="ECO:0000313" key="2">
    <source>
        <dbReference type="EMBL" id="CAK5284372.1"/>
    </source>
</evidence>
<organism evidence="2 3">
    <name type="scientific">Mycena citricolor</name>
    <dbReference type="NCBI Taxonomy" id="2018698"/>
    <lineage>
        <taxon>Eukaryota</taxon>
        <taxon>Fungi</taxon>
        <taxon>Dikarya</taxon>
        <taxon>Basidiomycota</taxon>
        <taxon>Agaricomycotina</taxon>
        <taxon>Agaricomycetes</taxon>
        <taxon>Agaricomycetidae</taxon>
        <taxon>Agaricales</taxon>
        <taxon>Marasmiineae</taxon>
        <taxon>Mycenaceae</taxon>
        <taxon>Mycena</taxon>
    </lineage>
</organism>
<dbReference type="EMBL" id="CAVNYO010000160">
    <property type="protein sequence ID" value="CAK5270208.1"/>
    <property type="molecule type" value="Genomic_DNA"/>
</dbReference>
<evidence type="ECO:0000313" key="3">
    <source>
        <dbReference type="Proteomes" id="UP001295794"/>
    </source>
</evidence>